<gene>
    <name evidence="6" type="ORF">BST99_12175</name>
</gene>
<keyword evidence="6" id="KW-0436">Ligase</keyword>
<dbReference type="PANTHER" id="PTHR23407:SF1">
    <property type="entry name" value="5-FORMYLTETRAHYDROFOLATE CYCLO-LIGASE"/>
    <property type="match status" value="1"/>
</dbReference>
<sequence>MLKSELREIYRQKRAALPLQEIAEKSMSVANHALALDVWQLSYFHIFLNQEGSSEVDTAPLLTLLQGRDKHVVIPKVEPPRSLSHYLLTDSTRLVPNRWGIPEPVDGIEVQADKIDLVFVPLLVYDTEGNRLGYGKGYYDDFLNACRPDCLRIGLSFFKAEKTTWAVEEHDIPLDGCLHPEGFDSFSGKL</sequence>
<dbReference type="GO" id="GO:0005524">
    <property type="term" value="F:ATP binding"/>
    <property type="evidence" value="ECO:0007669"/>
    <property type="project" value="UniProtKB-KW"/>
</dbReference>
<dbReference type="GO" id="GO:0009396">
    <property type="term" value="P:folic acid-containing compound biosynthetic process"/>
    <property type="evidence" value="ECO:0007669"/>
    <property type="project" value="TreeGrafter"/>
</dbReference>
<dbReference type="InterPro" id="IPR002698">
    <property type="entry name" value="FTHF_cligase"/>
</dbReference>
<evidence type="ECO:0000256" key="2">
    <source>
        <dbReference type="ARBA" id="ARBA00022741"/>
    </source>
</evidence>
<keyword evidence="2 4" id="KW-0547">Nucleotide-binding</keyword>
<dbReference type="EC" id="6.3.3.2" evidence="5"/>
<dbReference type="Gene3D" id="3.40.50.10420">
    <property type="entry name" value="NagB/RpiA/CoA transferase-like"/>
    <property type="match status" value="1"/>
</dbReference>
<feature type="binding site" evidence="4">
    <location>
        <position position="55"/>
    </location>
    <ligand>
        <name>substrate</name>
    </ligand>
</feature>
<feature type="binding site" evidence="4">
    <location>
        <begin position="3"/>
        <end position="7"/>
    </location>
    <ligand>
        <name>ATP</name>
        <dbReference type="ChEBI" id="CHEBI:30616"/>
    </ligand>
</feature>
<evidence type="ECO:0000256" key="5">
    <source>
        <dbReference type="RuleBase" id="RU361279"/>
    </source>
</evidence>
<accession>A0A2S7T9W2</accession>
<dbReference type="RefSeq" id="WP_105002044.1">
    <property type="nucleotide sequence ID" value="NZ_MQVX01000001.1"/>
</dbReference>
<dbReference type="Pfam" id="PF01812">
    <property type="entry name" value="5-FTHF_cyc-lig"/>
    <property type="match status" value="1"/>
</dbReference>
<keyword evidence="3 4" id="KW-0067">ATP-binding</keyword>
<dbReference type="GO" id="GO:0030272">
    <property type="term" value="F:5-formyltetrahydrofolate cyclo-ligase activity"/>
    <property type="evidence" value="ECO:0007669"/>
    <property type="project" value="UniProtKB-EC"/>
</dbReference>
<dbReference type="PANTHER" id="PTHR23407">
    <property type="entry name" value="ATPASE INHIBITOR/5-FORMYLTETRAHYDROFOLATE CYCLO-LIGASE"/>
    <property type="match status" value="1"/>
</dbReference>
<keyword evidence="5" id="KW-0460">Magnesium</keyword>
<comment type="similarity">
    <text evidence="1 5">Belongs to the 5-formyltetrahydrofolate cyclo-ligase family.</text>
</comment>
<dbReference type="Proteomes" id="UP000239366">
    <property type="component" value="Unassembled WGS sequence"/>
</dbReference>
<dbReference type="NCBIfam" id="TIGR02727">
    <property type="entry name" value="MTHFS_bact"/>
    <property type="match status" value="1"/>
</dbReference>
<evidence type="ECO:0000313" key="6">
    <source>
        <dbReference type="EMBL" id="PQJ16371.1"/>
    </source>
</evidence>
<organism evidence="6 7">
    <name type="scientific">Aureicoccus marinus</name>
    <dbReference type="NCBI Taxonomy" id="754435"/>
    <lineage>
        <taxon>Bacteria</taxon>
        <taxon>Pseudomonadati</taxon>
        <taxon>Bacteroidota</taxon>
        <taxon>Flavobacteriia</taxon>
        <taxon>Flavobacteriales</taxon>
        <taxon>Flavobacteriaceae</taxon>
        <taxon>Aureicoccus</taxon>
    </lineage>
</organism>
<comment type="catalytic activity">
    <reaction evidence="5">
        <text>(6S)-5-formyl-5,6,7,8-tetrahydrofolate + ATP = (6R)-5,10-methenyltetrahydrofolate + ADP + phosphate</text>
        <dbReference type="Rhea" id="RHEA:10488"/>
        <dbReference type="ChEBI" id="CHEBI:30616"/>
        <dbReference type="ChEBI" id="CHEBI:43474"/>
        <dbReference type="ChEBI" id="CHEBI:57455"/>
        <dbReference type="ChEBI" id="CHEBI:57457"/>
        <dbReference type="ChEBI" id="CHEBI:456216"/>
        <dbReference type="EC" id="6.3.3.2"/>
    </reaction>
</comment>
<dbReference type="PIRSF" id="PIRSF006806">
    <property type="entry name" value="FTHF_cligase"/>
    <property type="match status" value="1"/>
</dbReference>
<keyword evidence="7" id="KW-1185">Reference proteome</keyword>
<dbReference type="InterPro" id="IPR037171">
    <property type="entry name" value="NagB/RpiA_transferase-like"/>
</dbReference>
<keyword evidence="5" id="KW-0479">Metal-binding</keyword>
<dbReference type="AlphaFoldDB" id="A0A2S7T9W2"/>
<feature type="binding site" evidence="4">
    <location>
        <begin position="131"/>
        <end position="139"/>
    </location>
    <ligand>
        <name>ATP</name>
        <dbReference type="ChEBI" id="CHEBI:30616"/>
    </ligand>
</feature>
<dbReference type="SUPFAM" id="SSF100950">
    <property type="entry name" value="NagB/RpiA/CoA transferase-like"/>
    <property type="match status" value="1"/>
</dbReference>
<evidence type="ECO:0000313" key="7">
    <source>
        <dbReference type="Proteomes" id="UP000239366"/>
    </source>
</evidence>
<dbReference type="GO" id="GO:0035999">
    <property type="term" value="P:tetrahydrofolate interconversion"/>
    <property type="evidence" value="ECO:0007669"/>
    <property type="project" value="TreeGrafter"/>
</dbReference>
<dbReference type="InterPro" id="IPR024185">
    <property type="entry name" value="FTHF_cligase-like_sf"/>
</dbReference>
<reference evidence="7" key="1">
    <citation type="submission" date="2016-11" db="EMBL/GenBank/DDBJ databases">
        <title>Trade-off between light-utilization and light-protection in marine flavobacteria.</title>
        <authorList>
            <person name="Kumagai Y."/>
            <person name="Yoshizawa S."/>
            <person name="Kogure K."/>
        </authorList>
    </citation>
    <scope>NUCLEOTIDE SEQUENCE [LARGE SCALE GENOMIC DNA]</scope>
    <source>
        <strain evidence="7">SG-18</strain>
    </source>
</reference>
<evidence type="ECO:0000256" key="3">
    <source>
        <dbReference type="ARBA" id="ARBA00022840"/>
    </source>
</evidence>
<comment type="caution">
    <text evidence="6">The sequence shown here is derived from an EMBL/GenBank/DDBJ whole genome shotgun (WGS) entry which is preliminary data.</text>
</comment>
<dbReference type="OrthoDB" id="9801938at2"/>
<evidence type="ECO:0000256" key="1">
    <source>
        <dbReference type="ARBA" id="ARBA00010638"/>
    </source>
</evidence>
<protein>
    <recommendedName>
        <fullName evidence="5">5-formyltetrahydrofolate cyclo-ligase</fullName>
        <ecNumber evidence="5">6.3.3.2</ecNumber>
    </recommendedName>
</protein>
<evidence type="ECO:0000256" key="4">
    <source>
        <dbReference type="PIRSR" id="PIRSR006806-1"/>
    </source>
</evidence>
<proteinExistence type="inferred from homology"/>
<dbReference type="GO" id="GO:0046872">
    <property type="term" value="F:metal ion binding"/>
    <property type="evidence" value="ECO:0007669"/>
    <property type="project" value="UniProtKB-KW"/>
</dbReference>
<dbReference type="EMBL" id="MQVX01000001">
    <property type="protein sequence ID" value="PQJ16371.1"/>
    <property type="molecule type" value="Genomic_DNA"/>
</dbReference>
<name>A0A2S7T9W2_9FLAO</name>
<comment type="cofactor">
    <cofactor evidence="5">
        <name>Mg(2+)</name>
        <dbReference type="ChEBI" id="CHEBI:18420"/>
    </cofactor>
</comment>